<feature type="transmembrane region" description="Helical" evidence="6">
    <location>
        <begin position="193"/>
        <end position="214"/>
    </location>
</feature>
<dbReference type="PANTHER" id="PTHR30341:SF0">
    <property type="entry name" value="NA(+)_H(+) ANTIPORTER NHAA"/>
    <property type="match status" value="1"/>
</dbReference>
<feature type="transmembrane region" description="Helical" evidence="6">
    <location>
        <begin position="75"/>
        <end position="95"/>
    </location>
</feature>
<feature type="transmembrane region" description="Helical" evidence="6">
    <location>
        <begin position="234"/>
        <end position="251"/>
    </location>
</feature>
<evidence type="ECO:0000256" key="4">
    <source>
        <dbReference type="ARBA" id="ARBA00022989"/>
    </source>
</evidence>
<dbReference type="Gene3D" id="1.20.1530.10">
    <property type="entry name" value="Na+/H+ antiporter like domain"/>
    <property type="match status" value="1"/>
</dbReference>
<protein>
    <recommendedName>
        <fullName evidence="6">Na(+)/H(+) antiporter NhaA</fullName>
    </recommendedName>
    <alternativeName>
        <fullName evidence="6">Sodium/proton antiporter NhaA</fullName>
    </alternativeName>
</protein>
<comment type="catalytic activity">
    <reaction evidence="6">
        <text>Na(+)(in) + 2 H(+)(out) = Na(+)(out) + 2 H(+)(in)</text>
        <dbReference type="Rhea" id="RHEA:29251"/>
        <dbReference type="ChEBI" id="CHEBI:15378"/>
        <dbReference type="ChEBI" id="CHEBI:29101"/>
    </reaction>
</comment>
<keyword evidence="2 6" id="KW-1003">Cell membrane</keyword>
<feature type="transmembrane region" description="Helical" evidence="6">
    <location>
        <begin position="39"/>
        <end position="55"/>
    </location>
</feature>
<dbReference type="EMBL" id="CP107006">
    <property type="protein sequence ID" value="UYQ94294.1"/>
    <property type="molecule type" value="Genomic_DNA"/>
</dbReference>
<keyword evidence="6" id="KW-0813">Transport</keyword>
<reference evidence="7" key="1">
    <citation type="submission" date="2022-10" db="EMBL/GenBank/DDBJ databases">
        <title>Chitinophaga sp. nov., isolated from soil.</title>
        <authorList>
            <person name="Jeon C.O."/>
        </authorList>
    </citation>
    <scope>NUCLEOTIDE SEQUENCE</scope>
    <source>
        <strain evidence="7">R8</strain>
    </source>
</reference>
<keyword evidence="3 6" id="KW-0812">Transmembrane</keyword>
<dbReference type="HAMAP" id="MF_01844">
    <property type="entry name" value="NhaA"/>
    <property type="match status" value="1"/>
</dbReference>
<keyword evidence="4 6" id="KW-1133">Transmembrane helix</keyword>
<keyword evidence="6" id="KW-0406">Ion transport</keyword>
<keyword evidence="6" id="KW-0915">Sodium</keyword>
<feature type="transmembrane region" description="Helical" evidence="6">
    <location>
        <begin position="135"/>
        <end position="154"/>
    </location>
</feature>
<dbReference type="InterPro" id="IPR004670">
    <property type="entry name" value="NhaA"/>
</dbReference>
<gene>
    <name evidence="6 7" type="primary">nhaA</name>
    <name evidence="7" type="ORF">MKQ68_04205</name>
</gene>
<evidence type="ECO:0000256" key="5">
    <source>
        <dbReference type="ARBA" id="ARBA00023136"/>
    </source>
</evidence>
<accession>A0ABY6J3P5</accession>
<evidence type="ECO:0000256" key="1">
    <source>
        <dbReference type="ARBA" id="ARBA00004429"/>
    </source>
</evidence>
<evidence type="ECO:0000313" key="7">
    <source>
        <dbReference type="EMBL" id="UYQ94294.1"/>
    </source>
</evidence>
<comment type="function">
    <text evidence="6">Na(+)/H(+) antiporter that extrudes sodium in exchange for external protons.</text>
</comment>
<proteinExistence type="inferred from homology"/>
<sequence length="359" mass="38595">MLIANSGAGASYTAGWNHLFDPHGEHHFNAAGLHLPNSPLLWINDVLMVLFFFLVGMEIKRELTIGELSSVKKSLLPVLAALGGMLVPALIFYSFNHSSEYLHGWGIPMATDIAFSLGVLSLLGSRVPLPLKIFLTALAIIDDLGAILVIAVFYTDHLSINYLLAGGGILLMLALFNRLGVKGLWWYLIPGIALWYCIFNSGIHATIAGVLLAFCIPLDKVSSLEHKLHMPVNFLIMPLFALANTAIIFPANIQQALTSTVSYGIIAGLVIGKPLGIFGFSFLATKLKLAALPAGTRWSQLLGVGMVAGIGFTMSIFIASLAYLDASHQHIQVIAIISVIAASLISGILGFAYLRFIRS</sequence>
<feature type="transmembrane region" description="Helical" evidence="6">
    <location>
        <begin position="101"/>
        <end position="123"/>
    </location>
</feature>
<evidence type="ECO:0000313" key="8">
    <source>
        <dbReference type="Proteomes" id="UP001162741"/>
    </source>
</evidence>
<evidence type="ECO:0000256" key="2">
    <source>
        <dbReference type="ARBA" id="ARBA00022475"/>
    </source>
</evidence>
<dbReference type="InterPro" id="IPR023171">
    <property type="entry name" value="Na/H_antiporter_dom_sf"/>
</dbReference>
<comment type="similarity">
    <text evidence="6">Belongs to the NhaA Na(+)/H(+) (TC 2.A.33) antiporter family.</text>
</comment>
<dbReference type="Proteomes" id="UP001162741">
    <property type="component" value="Chromosome"/>
</dbReference>
<dbReference type="NCBIfam" id="TIGR00773">
    <property type="entry name" value="NhaA"/>
    <property type="match status" value="1"/>
</dbReference>
<feature type="transmembrane region" description="Helical" evidence="6">
    <location>
        <begin position="263"/>
        <end position="284"/>
    </location>
</feature>
<keyword evidence="6" id="KW-0050">Antiport</keyword>
<feature type="transmembrane region" description="Helical" evidence="6">
    <location>
        <begin position="331"/>
        <end position="354"/>
    </location>
</feature>
<keyword evidence="6" id="KW-0739">Sodium transport</keyword>
<dbReference type="RefSeq" id="WP_264282212.1">
    <property type="nucleotide sequence ID" value="NZ_CP107006.1"/>
</dbReference>
<evidence type="ECO:0000256" key="3">
    <source>
        <dbReference type="ARBA" id="ARBA00022692"/>
    </source>
</evidence>
<keyword evidence="8" id="KW-1185">Reference proteome</keyword>
<dbReference type="PANTHER" id="PTHR30341">
    <property type="entry name" value="SODIUM ION/PROTON ANTIPORTER NHAA-RELATED"/>
    <property type="match status" value="1"/>
</dbReference>
<organism evidence="7 8">
    <name type="scientific">Chitinophaga horti</name>
    <dbReference type="NCBI Taxonomy" id="2920382"/>
    <lineage>
        <taxon>Bacteria</taxon>
        <taxon>Pseudomonadati</taxon>
        <taxon>Bacteroidota</taxon>
        <taxon>Chitinophagia</taxon>
        <taxon>Chitinophagales</taxon>
        <taxon>Chitinophagaceae</taxon>
        <taxon>Chitinophaga</taxon>
    </lineage>
</organism>
<comment type="subcellular location">
    <subcellularLocation>
        <location evidence="1">Cell inner membrane</location>
        <topology evidence="1">Multi-pass membrane protein</topology>
    </subcellularLocation>
    <subcellularLocation>
        <location evidence="6">Cell membrane</location>
        <topology evidence="6">Multi-pass membrane protein</topology>
    </subcellularLocation>
</comment>
<dbReference type="Pfam" id="PF06965">
    <property type="entry name" value="Na_H_antiport_1"/>
    <property type="match status" value="1"/>
</dbReference>
<evidence type="ECO:0000256" key="6">
    <source>
        <dbReference type="HAMAP-Rule" id="MF_01844"/>
    </source>
</evidence>
<name>A0ABY6J3P5_9BACT</name>
<feature type="transmembrane region" description="Helical" evidence="6">
    <location>
        <begin position="160"/>
        <end position="181"/>
    </location>
</feature>
<keyword evidence="5 6" id="KW-0472">Membrane</keyword>
<feature type="transmembrane region" description="Helical" evidence="6">
    <location>
        <begin position="304"/>
        <end position="324"/>
    </location>
</feature>